<reference evidence="1 2" key="1">
    <citation type="submission" date="2020-05" db="EMBL/GenBank/DDBJ databases">
        <title>Horizontal transmission and recombination maintain forever young bacterial symbiont genomes.</title>
        <authorList>
            <person name="Russell S.L."/>
            <person name="Pepper-Tunick E."/>
            <person name="Svedberg J."/>
            <person name="Byrne A."/>
            <person name="Ruelas Castillo J."/>
            <person name="Vollmers C."/>
            <person name="Beinart R.A."/>
            <person name="Corbett-Detig R."/>
        </authorList>
    </citation>
    <scope>NUCLEOTIDE SEQUENCE [LARGE SCALE GENOMIC DNA]</scope>
    <source>
        <strain evidence="1">455</strain>
    </source>
</reference>
<gene>
    <name evidence="1" type="ORF">H0A76_12400</name>
</gene>
<accession>A0A853F8W6</accession>
<dbReference type="Pfam" id="PF03382">
    <property type="entry name" value="DUF285"/>
    <property type="match status" value="1"/>
</dbReference>
<dbReference type="Proteomes" id="UP000568751">
    <property type="component" value="Unassembled WGS sequence"/>
</dbReference>
<proteinExistence type="predicted"/>
<sequence length="71" mass="8562">MKTAQIQPRPSYWYIDEAKNTTRMFSDCYKFNQDISCWDLSQIAYKKDMFYQCFSMQKENLPKGIVTLDKE</sequence>
<evidence type="ECO:0000313" key="1">
    <source>
        <dbReference type="EMBL" id="NYT28580.1"/>
    </source>
</evidence>
<dbReference type="EMBL" id="JACCHT010000003">
    <property type="protein sequence ID" value="NYT28580.1"/>
    <property type="molecule type" value="Genomic_DNA"/>
</dbReference>
<dbReference type="AlphaFoldDB" id="A0A853F8W6"/>
<protein>
    <submittedName>
        <fullName evidence="1">BspA family leucine-rich repeat surface protein</fullName>
    </submittedName>
</protein>
<name>A0A853F8W6_9GAMM</name>
<evidence type="ECO:0000313" key="2">
    <source>
        <dbReference type="Proteomes" id="UP000568751"/>
    </source>
</evidence>
<organism evidence="1 2">
    <name type="scientific">Candidatus Thiodubiliella endoseptemdiera</name>
    <dbReference type="NCBI Taxonomy" id="2738886"/>
    <lineage>
        <taxon>Bacteria</taxon>
        <taxon>Pseudomonadati</taxon>
        <taxon>Pseudomonadota</taxon>
        <taxon>Gammaproteobacteria</taxon>
        <taxon>Candidatus Pseudothioglobaceae</taxon>
        <taxon>Candidatus Thiodubiliella</taxon>
    </lineage>
</organism>
<comment type="caution">
    <text evidence="1">The sequence shown here is derived from an EMBL/GenBank/DDBJ whole genome shotgun (WGS) entry which is preliminary data.</text>
</comment>
<dbReference type="InterPro" id="IPR005046">
    <property type="entry name" value="DUF285"/>
</dbReference>